<protein>
    <submittedName>
        <fullName evidence="3">Helix-turn-helix transcriptional regulator</fullName>
    </submittedName>
</protein>
<dbReference type="Proteomes" id="UP000664904">
    <property type="component" value="Chromosome"/>
</dbReference>
<feature type="transmembrane region" description="Helical" evidence="1">
    <location>
        <begin position="100"/>
        <end position="128"/>
    </location>
</feature>
<keyword evidence="1" id="KW-0472">Membrane</keyword>
<feature type="transmembrane region" description="Helical" evidence="1">
    <location>
        <begin position="140"/>
        <end position="159"/>
    </location>
</feature>
<dbReference type="SMART" id="SM00530">
    <property type="entry name" value="HTH_XRE"/>
    <property type="match status" value="1"/>
</dbReference>
<dbReference type="KEGG" id="pxi:J5O05_04970"/>
<dbReference type="Pfam" id="PF01381">
    <property type="entry name" value="HTH_3"/>
    <property type="match status" value="1"/>
</dbReference>
<feature type="transmembrane region" description="Helical" evidence="1">
    <location>
        <begin position="171"/>
        <end position="193"/>
    </location>
</feature>
<accession>A0A975HLM2</accession>
<dbReference type="AlphaFoldDB" id="A0A975HLM2"/>
<evidence type="ECO:0000313" key="3">
    <source>
        <dbReference type="EMBL" id="QTH72233.1"/>
    </source>
</evidence>
<gene>
    <name evidence="3" type="ORF">J5O05_04970</name>
</gene>
<feature type="domain" description="HTH cro/C1-type" evidence="2">
    <location>
        <begin position="17"/>
        <end position="71"/>
    </location>
</feature>
<keyword evidence="1" id="KW-0812">Transmembrane</keyword>
<dbReference type="SUPFAM" id="SSF47413">
    <property type="entry name" value="lambda repressor-like DNA-binding domains"/>
    <property type="match status" value="1"/>
</dbReference>
<dbReference type="InterPro" id="IPR001387">
    <property type="entry name" value="Cro/C1-type_HTH"/>
</dbReference>
<proteinExistence type="predicted"/>
<dbReference type="GO" id="GO:0003677">
    <property type="term" value="F:DNA binding"/>
    <property type="evidence" value="ECO:0007669"/>
    <property type="project" value="InterPro"/>
</dbReference>
<organism evidence="3 4">
    <name type="scientific">Pseudoalteromonas xiamenensis</name>
    <dbReference type="NCBI Taxonomy" id="882626"/>
    <lineage>
        <taxon>Bacteria</taxon>
        <taxon>Pseudomonadati</taxon>
        <taxon>Pseudomonadota</taxon>
        <taxon>Gammaproteobacteria</taxon>
        <taxon>Alteromonadales</taxon>
        <taxon>Pseudoalteromonadaceae</taxon>
        <taxon>Pseudoalteromonas</taxon>
    </lineage>
</organism>
<dbReference type="RefSeq" id="WP_208843855.1">
    <property type="nucleotide sequence ID" value="NZ_CP072133.1"/>
</dbReference>
<evidence type="ECO:0000259" key="2">
    <source>
        <dbReference type="PROSITE" id="PS50943"/>
    </source>
</evidence>
<dbReference type="Gene3D" id="1.10.260.40">
    <property type="entry name" value="lambda repressor-like DNA-binding domains"/>
    <property type="match status" value="1"/>
</dbReference>
<dbReference type="PROSITE" id="PS50943">
    <property type="entry name" value="HTH_CROC1"/>
    <property type="match status" value="1"/>
</dbReference>
<evidence type="ECO:0000256" key="1">
    <source>
        <dbReference type="SAM" id="Phobius"/>
    </source>
</evidence>
<dbReference type="InterPro" id="IPR010982">
    <property type="entry name" value="Lambda_DNA-bd_dom_sf"/>
</dbReference>
<evidence type="ECO:0000313" key="4">
    <source>
        <dbReference type="Proteomes" id="UP000664904"/>
    </source>
</evidence>
<feature type="transmembrane region" description="Helical" evidence="1">
    <location>
        <begin position="264"/>
        <end position="287"/>
    </location>
</feature>
<dbReference type="CDD" id="cd00093">
    <property type="entry name" value="HTH_XRE"/>
    <property type="match status" value="1"/>
</dbReference>
<reference evidence="3" key="1">
    <citation type="submission" date="2021-03" db="EMBL/GenBank/DDBJ databases">
        <title>Complete Genome of Pseudoalteromonas xiamenensis STKMTI.2, a new potential marine bacterium producing anti-Vibrio compounds.</title>
        <authorList>
            <person name="Handayani D.P."/>
            <person name="Isnansetyo A."/>
            <person name="Istiqomah I."/>
            <person name="Jumina J."/>
        </authorList>
    </citation>
    <scope>NUCLEOTIDE SEQUENCE</scope>
    <source>
        <strain evidence="3">STKMTI.2</strain>
    </source>
</reference>
<name>A0A975HLM2_9GAMM</name>
<keyword evidence="4" id="KW-1185">Reference proteome</keyword>
<feature type="transmembrane region" description="Helical" evidence="1">
    <location>
        <begin position="214"/>
        <end position="235"/>
    </location>
</feature>
<keyword evidence="1" id="KW-1133">Transmembrane helix</keyword>
<sequence length="296" mass="34125">MQSPEELEVTQRVREIIDELKARRGYTKKRVCDLLGIGQSTLDDYLNGKSSFKLDTLIKLSQISRLSLSEIVEGTRDYDRQLQTSQEFKLKEIARKGAELSIIILIAMSSGVYYLSLYVVMLAGIYFLSKKSRSSQFITLLIIISTIIEIGLTIPYHLFMRDYSGYTQGNVIFPIHLTMDIVTLISIWSYQTLACYFYKSRPLTVKLNLFEKCYIHAPMMSLYFVFCFVDLAAIVENQIRNLERLGIDESFASQFYHWQFIYDYYASIKVALICCTVFLLISNLSILKATQKHAVS</sequence>
<dbReference type="EMBL" id="CP072133">
    <property type="protein sequence ID" value="QTH72233.1"/>
    <property type="molecule type" value="Genomic_DNA"/>
</dbReference>